<dbReference type="SUPFAM" id="SSF52821">
    <property type="entry name" value="Rhodanese/Cell cycle control phosphatase"/>
    <property type="match status" value="1"/>
</dbReference>
<dbReference type="Pfam" id="PF00581">
    <property type="entry name" value="Rhodanese"/>
    <property type="match status" value="1"/>
</dbReference>
<dbReference type="Gene3D" id="3.40.250.10">
    <property type="entry name" value="Rhodanese-like domain"/>
    <property type="match status" value="1"/>
</dbReference>
<keyword evidence="3" id="KW-1185">Reference proteome</keyword>
<evidence type="ECO:0000313" key="2">
    <source>
        <dbReference type="EMBL" id="XAM17281.1"/>
    </source>
</evidence>
<protein>
    <submittedName>
        <fullName evidence="2">Rhodanese-like domain-containing protein</fullName>
    </submittedName>
</protein>
<dbReference type="SMART" id="SM00450">
    <property type="entry name" value="RHOD"/>
    <property type="match status" value="1"/>
</dbReference>
<reference evidence="2 3" key="1">
    <citation type="submission" date="2024-02" db="EMBL/GenBank/DDBJ databases">
        <title>Genome and pathogenicity analysis of Helicobacter mastomyrinus isolated from mice.</title>
        <authorList>
            <person name="Zhu L."/>
        </authorList>
    </citation>
    <scope>NUCLEOTIDE SEQUENCE [LARGE SCALE GENOMIC DNA]</scope>
    <source>
        <strain evidence="2 3">Hm-17</strain>
    </source>
</reference>
<accession>A0ABZ3F2C6</accession>
<dbReference type="EMBL" id="CP145316">
    <property type="protein sequence ID" value="XAM17281.1"/>
    <property type="molecule type" value="Genomic_DNA"/>
</dbReference>
<evidence type="ECO:0000259" key="1">
    <source>
        <dbReference type="PROSITE" id="PS50206"/>
    </source>
</evidence>
<dbReference type="PROSITE" id="PS50206">
    <property type="entry name" value="RHODANESE_3"/>
    <property type="match status" value="1"/>
</dbReference>
<dbReference type="RefSeq" id="WP_295698749.1">
    <property type="nucleotide sequence ID" value="NZ_CP145316.1"/>
</dbReference>
<dbReference type="InterPro" id="IPR036873">
    <property type="entry name" value="Rhodanese-like_dom_sf"/>
</dbReference>
<dbReference type="Proteomes" id="UP001434737">
    <property type="component" value="Chromosome"/>
</dbReference>
<evidence type="ECO:0000313" key="3">
    <source>
        <dbReference type="Proteomes" id="UP001434737"/>
    </source>
</evidence>
<organism evidence="2 3">
    <name type="scientific">Helicobacter mastomyrinus</name>
    <dbReference type="NCBI Taxonomy" id="287948"/>
    <lineage>
        <taxon>Bacteria</taxon>
        <taxon>Pseudomonadati</taxon>
        <taxon>Campylobacterota</taxon>
        <taxon>Epsilonproteobacteria</taxon>
        <taxon>Campylobacterales</taxon>
        <taxon>Helicobacteraceae</taxon>
        <taxon>Helicobacter</taxon>
    </lineage>
</organism>
<dbReference type="InterPro" id="IPR001763">
    <property type="entry name" value="Rhodanese-like_dom"/>
</dbReference>
<sequence length="109" mass="12632">MKLQGKNNLSLATPLYAKDLDESFCIIDMRYEEDYKLCHIKDSYHLNNPYDIYFFIKNNPDKKCVLVCYSGHTASILGTELIGEGLENVYFYDDEFSTLTNTKLQLIAK</sequence>
<gene>
    <name evidence="2" type="ORF">V3I05_06225</name>
</gene>
<name>A0ABZ3F2C6_9HELI</name>
<feature type="domain" description="Rhodanese" evidence="1">
    <location>
        <begin position="20"/>
        <end position="108"/>
    </location>
</feature>
<proteinExistence type="predicted"/>
<dbReference type="CDD" id="cd00158">
    <property type="entry name" value="RHOD"/>
    <property type="match status" value="1"/>
</dbReference>